<sequence>MVYSGNPTELLSLLEYKETPLNGEGGTATRVTTPRPNVGVWEREIDCDNWIDICNESDSRHKRRRIFTHHWVVVSILKSALPNNEMPYYPRTGNWLLLPIVVRTRRIYSQASSIKLEPNPKLRIHSFGGGVANTEKRDRGWWWNLDCTATRLSNSIKLPCRTTAVRPQPDFVLDHDVRQVKYENTSEALTARDSSKTAGRADFFQRKPLLWPPISPTTRLALPTAPKGRLSIINAVISLPGYLNVFKNGVCWWIHTPCFILSNAPPDIIELFLGLIQDTRGICLSTARLAIQSLQRHILARHPRDERGRRSPGIASREVGCIHGDWQPKTARPYDLRWMRKSSHQKTGWEIIAWSEGGNPGLKSVRGKMAMLTDSENIKGTRSMHINPCPVAQAMVGVDSPGYHKLDMRRHEKTILLKN</sequence>
<gene>
    <name evidence="1" type="ORF">EV420DRAFT_1472364</name>
</gene>
<reference evidence="1" key="1">
    <citation type="submission" date="2023-06" db="EMBL/GenBank/DDBJ databases">
        <authorList>
            <consortium name="Lawrence Berkeley National Laboratory"/>
            <person name="Ahrendt S."/>
            <person name="Sahu N."/>
            <person name="Indic B."/>
            <person name="Wong-Bajracharya J."/>
            <person name="Merenyi Z."/>
            <person name="Ke H.-M."/>
            <person name="Monk M."/>
            <person name="Kocsube S."/>
            <person name="Drula E."/>
            <person name="Lipzen A."/>
            <person name="Balint B."/>
            <person name="Henrissat B."/>
            <person name="Andreopoulos B."/>
            <person name="Martin F.M."/>
            <person name="Harder C.B."/>
            <person name="Rigling D."/>
            <person name="Ford K.L."/>
            <person name="Foster G.D."/>
            <person name="Pangilinan J."/>
            <person name="Papanicolaou A."/>
            <person name="Barry K."/>
            <person name="LaButti K."/>
            <person name="Viragh M."/>
            <person name="Koriabine M."/>
            <person name="Yan M."/>
            <person name="Riley R."/>
            <person name="Champramary S."/>
            <person name="Plett K.L."/>
            <person name="Tsai I.J."/>
            <person name="Slot J."/>
            <person name="Sipos G."/>
            <person name="Plett J."/>
            <person name="Nagy L.G."/>
            <person name="Grigoriev I.V."/>
        </authorList>
    </citation>
    <scope>NUCLEOTIDE SEQUENCE</scope>
    <source>
        <strain evidence="1">CCBAS 213</strain>
    </source>
</reference>
<protein>
    <submittedName>
        <fullName evidence="1">Uncharacterized protein</fullName>
    </submittedName>
</protein>
<keyword evidence="2" id="KW-1185">Reference proteome</keyword>
<name>A0AA39NNU6_ARMTA</name>
<comment type="caution">
    <text evidence="1">The sequence shown here is derived from an EMBL/GenBank/DDBJ whole genome shotgun (WGS) entry which is preliminary data.</text>
</comment>
<evidence type="ECO:0000313" key="1">
    <source>
        <dbReference type="EMBL" id="KAK0469068.1"/>
    </source>
</evidence>
<dbReference type="EMBL" id="JAUEPS010000001">
    <property type="protein sequence ID" value="KAK0469068.1"/>
    <property type="molecule type" value="Genomic_DNA"/>
</dbReference>
<accession>A0AA39NNU6</accession>
<evidence type="ECO:0000313" key="2">
    <source>
        <dbReference type="Proteomes" id="UP001175211"/>
    </source>
</evidence>
<proteinExistence type="predicted"/>
<dbReference type="GeneID" id="85352595"/>
<dbReference type="AlphaFoldDB" id="A0AA39NNU6"/>
<dbReference type="RefSeq" id="XP_060338861.1">
    <property type="nucleotide sequence ID" value="XM_060469047.1"/>
</dbReference>
<organism evidence="1 2">
    <name type="scientific">Armillaria tabescens</name>
    <name type="common">Ringless honey mushroom</name>
    <name type="synonym">Agaricus tabescens</name>
    <dbReference type="NCBI Taxonomy" id="1929756"/>
    <lineage>
        <taxon>Eukaryota</taxon>
        <taxon>Fungi</taxon>
        <taxon>Dikarya</taxon>
        <taxon>Basidiomycota</taxon>
        <taxon>Agaricomycotina</taxon>
        <taxon>Agaricomycetes</taxon>
        <taxon>Agaricomycetidae</taxon>
        <taxon>Agaricales</taxon>
        <taxon>Marasmiineae</taxon>
        <taxon>Physalacriaceae</taxon>
        <taxon>Desarmillaria</taxon>
    </lineage>
</organism>
<dbReference type="Proteomes" id="UP001175211">
    <property type="component" value="Unassembled WGS sequence"/>
</dbReference>